<evidence type="ECO:0000259" key="4">
    <source>
        <dbReference type="Pfam" id="PF05548"/>
    </source>
</evidence>
<dbReference type="RefSeq" id="WP_380862324.1">
    <property type="nucleotide sequence ID" value="NZ_JBHSKM010000032.1"/>
</dbReference>
<dbReference type="Pfam" id="PF05548">
    <property type="entry name" value="Peptidase_M11"/>
    <property type="match status" value="1"/>
</dbReference>
<sequence length="423" mass="43987">MRYSPRVMLIAAACASTALAVASPSIASADDAPPRQVQVVMVTFTDSAFADAQKTQSELKQSYFGKSGSLSSYYNEVTRRTDVIAPGPAGQDGVLGPIELPMAAGCDTQQIYRETLKALEKDGLGWDDFAHLSIVFPHEKAGCGFGGLGSVSGGITWIPSDGRVDQSVLVHEFGHNFGYPHHAKTNCSDSDVASCKDSEDISHKTPMGGGTAAAGLTAPELLSSKWLSGDEVVKVGKSGTYTLRSLYGPGTGVRALDIPIGDDRLVVELRNEVGTLDKNIQGVHAYRAPKGDYWNARLVDITPKYTDKANTDALAAGTTLTDKAHKVEVKVVESADGQATVAVSLNGVPAPAAASGKKAQSGDSLAVEASAGADTKGNDLAATGTDPSTTLPLVAGGSALLAVGGGFMLRARRRRTSTARHAR</sequence>
<evidence type="ECO:0000313" key="6">
    <source>
        <dbReference type="Proteomes" id="UP001596263"/>
    </source>
</evidence>
<keyword evidence="2" id="KW-1133">Transmembrane helix</keyword>
<evidence type="ECO:0000256" key="1">
    <source>
        <dbReference type="SAM" id="MobiDB-lite"/>
    </source>
</evidence>
<dbReference type="InterPro" id="IPR008752">
    <property type="entry name" value="Peptidase_M11"/>
</dbReference>
<keyword evidence="6" id="KW-1185">Reference proteome</keyword>
<name>A0ABW0CU84_STRCD</name>
<evidence type="ECO:0000256" key="3">
    <source>
        <dbReference type="SAM" id="SignalP"/>
    </source>
</evidence>
<feature type="signal peptide" evidence="3">
    <location>
        <begin position="1"/>
        <end position="29"/>
    </location>
</feature>
<keyword evidence="2" id="KW-0812">Transmembrane</keyword>
<feature type="chain" id="PRO_5046871542" evidence="3">
    <location>
        <begin position="30"/>
        <end position="423"/>
    </location>
</feature>
<dbReference type="SUPFAM" id="SSF55486">
    <property type="entry name" value="Metalloproteases ('zincins'), catalytic domain"/>
    <property type="match status" value="1"/>
</dbReference>
<dbReference type="Proteomes" id="UP001596263">
    <property type="component" value="Unassembled WGS sequence"/>
</dbReference>
<feature type="domain" description="Peptidase M11 gametolysin" evidence="4">
    <location>
        <begin position="125"/>
        <end position="192"/>
    </location>
</feature>
<feature type="region of interest" description="Disordered" evidence="1">
    <location>
        <begin position="351"/>
        <end position="370"/>
    </location>
</feature>
<evidence type="ECO:0000256" key="2">
    <source>
        <dbReference type="SAM" id="Phobius"/>
    </source>
</evidence>
<evidence type="ECO:0000313" key="5">
    <source>
        <dbReference type="EMBL" id="MFC5218988.1"/>
    </source>
</evidence>
<keyword evidence="2" id="KW-0472">Membrane</keyword>
<protein>
    <submittedName>
        <fullName evidence="5">LPXTG cell wall anchor domain-containing protein</fullName>
    </submittedName>
</protein>
<comment type="caution">
    <text evidence="5">The sequence shown here is derived from an EMBL/GenBank/DDBJ whole genome shotgun (WGS) entry which is preliminary data.</text>
</comment>
<proteinExistence type="predicted"/>
<organism evidence="5 6">
    <name type="scientific">Streptomyces coerulescens</name>
    <dbReference type="NCBI Taxonomy" id="29304"/>
    <lineage>
        <taxon>Bacteria</taxon>
        <taxon>Bacillati</taxon>
        <taxon>Actinomycetota</taxon>
        <taxon>Actinomycetes</taxon>
        <taxon>Kitasatosporales</taxon>
        <taxon>Streptomycetaceae</taxon>
        <taxon>Streptomyces</taxon>
    </lineage>
</organism>
<dbReference type="NCBIfam" id="TIGR01167">
    <property type="entry name" value="LPXTG_anchor"/>
    <property type="match status" value="1"/>
</dbReference>
<keyword evidence="3" id="KW-0732">Signal</keyword>
<dbReference type="EMBL" id="JBHSKM010000032">
    <property type="protein sequence ID" value="MFC5218988.1"/>
    <property type="molecule type" value="Genomic_DNA"/>
</dbReference>
<feature type="transmembrane region" description="Helical" evidence="2">
    <location>
        <begin position="391"/>
        <end position="411"/>
    </location>
</feature>
<gene>
    <name evidence="5" type="ORF">ACFPQ9_34605</name>
</gene>
<accession>A0ABW0CU84</accession>
<reference evidence="6" key="1">
    <citation type="journal article" date="2019" name="Int. J. Syst. Evol. Microbiol.">
        <title>The Global Catalogue of Microorganisms (GCM) 10K type strain sequencing project: providing services to taxonomists for standard genome sequencing and annotation.</title>
        <authorList>
            <consortium name="The Broad Institute Genomics Platform"/>
            <consortium name="The Broad Institute Genome Sequencing Center for Infectious Disease"/>
            <person name="Wu L."/>
            <person name="Ma J."/>
        </authorList>
    </citation>
    <scope>NUCLEOTIDE SEQUENCE [LARGE SCALE GENOMIC DNA]</scope>
    <source>
        <strain evidence="6">KCTC 42586</strain>
    </source>
</reference>